<evidence type="ECO:0000256" key="3">
    <source>
        <dbReference type="ARBA" id="ARBA00022833"/>
    </source>
</evidence>
<accession>A0A344LBI3</accession>
<gene>
    <name evidence="7" type="ORF">A4R43_25370</name>
</gene>
<dbReference type="InterPro" id="IPR020843">
    <property type="entry name" value="ER"/>
</dbReference>
<dbReference type="KEGG" id="aab:A4R43_25370"/>
<dbReference type="Gene3D" id="3.90.180.10">
    <property type="entry name" value="Medium-chain alcohol dehydrogenases, catalytic domain"/>
    <property type="match status" value="1"/>
</dbReference>
<keyword evidence="8" id="KW-1185">Reference proteome</keyword>
<proteinExistence type="inferred from homology"/>
<organism evidence="7 8">
    <name type="scientific">Amycolatopsis albispora</name>
    <dbReference type="NCBI Taxonomy" id="1804986"/>
    <lineage>
        <taxon>Bacteria</taxon>
        <taxon>Bacillati</taxon>
        <taxon>Actinomycetota</taxon>
        <taxon>Actinomycetes</taxon>
        <taxon>Pseudonocardiales</taxon>
        <taxon>Pseudonocardiaceae</taxon>
        <taxon>Amycolatopsis</taxon>
    </lineage>
</organism>
<evidence type="ECO:0000259" key="6">
    <source>
        <dbReference type="SMART" id="SM00829"/>
    </source>
</evidence>
<reference evidence="7 8" key="1">
    <citation type="submission" date="2016-04" db="EMBL/GenBank/DDBJ databases">
        <title>Complete genome sequence and analysis of deep-sea sediment isolate, Amycolatopsis sp. WP1.</title>
        <authorList>
            <person name="Wang H."/>
            <person name="Chen S."/>
            <person name="Wu Q."/>
        </authorList>
    </citation>
    <scope>NUCLEOTIDE SEQUENCE [LARGE SCALE GENOMIC DNA]</scope>
    <source>
        <strain evidence="7 8">WP1</strain>
    </source>
</reference>
<dbReference type="OrthoDB" id="5295340at2"/>
<keyword evidence="4" id="KW-0560">Oxidoreductase</keyword>
<dbReference type="InterPro" id="IPR036291">
    <property type="entry name" value="NAD(P)-bd_dom_sf"/>
</dbReference>
<dbReference type="GO" id="GO:0016491">
    <property type="term" value="F:oxidoreductase activity"/>
    <property type="evidence" value="ECO:0007669"/>
    <property type="project" value="UniProtKB-KW"/>
</dbReference>
<dbReference type="SUPFAM" id="SSF50129">
    <property type="entry name" value="GroES-like"/>
    <property type="match status" value="1"/>
</dbReference>
<dbReference type="SUPFAM" id="SSF51735">
    <property type="entry name" value="NAD(P)-binding Rossmann-fold domains"/>
    <property type="match status" value="1"/>
</dbReference>
<dbReference type="InterPro" id="IPR050129">
    <property type="entry name" value="Zn_alcohol_dh"/>
</dbReference>
<dbReference type="PROSITE" id="PS00059">
    <property type="entry name" value="ADH_ZINC"/>
    <property type="match status" value="1"/>
</dbReference>
<dbReference type="InterPro" id="IPR013149">
    <property type="entry name" value="ADH-like_C"/>
</dbReference>
<evidence type="ECO:0000256" key="4">
    <source>
        <dbReference type="ARBA" id="ARBA00023002"/>
    </source>
</evidence>
<dbReference type="Pfam" id="PF08240">
    <property type="entry name" value="ADH_N"/>
    <property type="match status" value="1"/>
</dbReference>
<protein>
    <submittedName>
        <fullName evidence="7">Alcohol dehydrogenase</fullName>
    </submittedName>
</protein>
<dbReference type="InterPro" id="IPR013154">
    <property type="entry name" value="ADH-like_N"/>
</dbReference>
<dbReference type="EMBL" id="CP015163">
    <property type="protein sequence ID" value="AXB45407.1"/>
    <property type="molecule type" value="Genomic_DNA"/>
</dbReference>
<evidence type="ECO:0000256" key="1">
    <source>
        <dbReference type="ARBA" id="ARBA00001947"/>
    </source>
</evidence>
<dbReference type="Proteomes" id="UP000250434">
    <property type="component" value="Chromosome"/>
</dbReference>
<feature type="domain" description="Enoyl reductase (ER)" evidence="6">
    <location>
        <begin position="10"/>
        <end position="342"/>
    </location>
</feature>
<keyword evidence="3 5" id="KW-0862">Zinc</keyword>
<evidence type="ECO:0000313" key="8">
    <source>
        <dbReference type="Proteomes" id="UP000250434"/>
    </source>
</evidence>
<evidence type="ECO:0000256" key="2">
    <source>
        <dbReference type="ARBA" id="ARBA00022723"/>
    </source>
</evidence>
<comment type="similarity">
    <text evidence="5">Belongs to the zinc-containing alcohol dehydrogenase family.</text>
</comment>
<dbReference type="PANTHER" id="PTHR43401:SF5">
    <property type="entry name" value="ALCOHOL DEHYDROGENASE-RELATED"/>
    <property type="match status" value="1"/>
</dbReference>
<evidence type="ECO:0000313" key="7">
    <source>
        <dbReference type="EMBL" id="AXB45407.1"/>
    </source>
</evidence>
<dbReference type="PANTHER" id="PTHR43401">
    <property type="entry name" value="L-THREONINE 3-DEHYDROGENASE"/>
    <property type="match status" value="1"/>
</dbReference>
<keyword evidence="2 5" id="KW-0479">Metal-binding</keyword>
<dbReference type="Pfam" id="PF00107">
    <property type="entry name" value="ADH_zinc_N"/>
    <property type="match status" value="1"/>
</dbReference>
<dbReference type="CDD" id="cd08260">
    <property type="entry name" value="Zn_ADH6"/>
    <property type="match status" value="1"/>
</dbReference>
<dbReference type="RefSeq" id="WP_113694643.1">
    <property type="nucleotide sequence ID" value="NZ_CP015163.1"/>
</dbReference>
<dbReference type="AlphaFoldDB" id="A0A344LBI3"/>
<sequence>MRAVVFDEYGVRPVLREVPDPVPSEDGVVIAVEATGVCRSDWHSLQGHDTSVTLPHVAGHELAGRISALGGGVRGWSVGDRVTVPFVCACGTCEQCVAGHGQICDRQFQPGATNWGSFAEFVAIDRAAVNLVRLPDELGPVTAAALGCRFATAFRAVLRQGEVRAGQWVAVHGCGGAGISAVMLAVAAGARVVAVDLSPSALALASSLGAEATVSGGDTAAAVKEITGGGAHLSLDCVGLPSTCAASISSLRKRGIHVQVGLMPLAQGVPPIAMHEVIAGELRIVGTHGLPAHEYPAMLSLVAAAGLDLDRLIGRRISLDEVPDALMAMNEPVAAHQGVTVVDRLT</sequence>
<name>A0A344LBI3_9PSEU</name>
<dbReference type="InterPro" id="IPR002328">
    <property type="entry name" value="ADH_Zn_CS"/>
</dbReference>
<evidence type="ECO:0000256" key="5">
    <source>
        <dbReference type="RuleBase" id="RU361277"/>
    </source>
</evidence>
<dbReference type="SMART" id="SM00829">
    <property type="entry name" value="PKS_ER"/>
    <property type="match status" value="1"/>
</dbReference>
<dbReference type="GO" id="GO:0008270">
    <property type="term" value="F:zinc ion binding"/>
    <property type="evidence" value="ECO:0007669"/>
    <property type="project" value="InterPro"/>
</dbReference>
<comment type="cofactor">
    <cofactor evidence="1 5">
        <name>Zn(2+)</name>
        <dbReference type="ChEBI" id="CHEBI:29105"/>
    </cofactor>
</comment>
<dbReference type="InterPro" id="IPR011032">
    <property type="entry name" value="GroES-like_sf"/>
</dbReference>